<reference evidence="1 2" key="1">
    <citation type="submission" date="2020-10" db="EMBL/GenBank/DDBJ databases">
        <title>The Coptis chinensis genome and diversification of protoberbering-type alkaloids.</title>
        <authorList>
            <person name="Wang B."/>
            <person name="Shu S."/>
            <person name="Song C."/>
            <person name="Liu Y."/>
        </authorList>
    </citation>
    <scope>NUCLEOTIDE SEQUENCE [LARGE SCALE GENOMIC DNA]</scope>
    <source>
        <strain evidence="1">HL-2020</strain>
        <tissue evidence="1">Leaf</tissue>
    </source>
</reference>
<evidence type="ECO:0000313" key="2">
    <source>
        <dbReference type="Proteomes" id="UP000631114"/>
    </source>
</evidence>
<evidence type="ECO:0000313" key="1">
    <source>
        <dbReference type="EMBL" id="KAF9595110.1"/>
    </source>
</evidence>
<dbReference type="Proteomes" id="UP000631114">
    <property type="component" value="Unassembled WGS sequence"/>
</dbReference>
<accession>A0A835H9Y0</accession>
<dbReference type="EMBL" id="JADFTS010000008">
    <property type="protein sequence ID" value="KAF9595110.1"/>
    <property type="molecule type" value="Genomic_DNA"/>
</dbReference>
<sequence length="68" mass="7452">METIEIAIGKERPVGPVGDWSQQCITELGVISRLYTTFCHKWIAVKPPAGQRMLVQKGSTATHDLAVS</sequence>
<gene>
    <name evidence="1" type="ORF">IFM89_037044</name>
</gene>
<protein>
    <submittedName>
        <fullName evidence="1">Uncharacterized protein</fullName>
    </submittedName>
</protein>
<proteinExistence type="predicted"/>
<dbReference type="AlphaFoldDB" id="A0A835H9Y0"/>
<comment type="caution">
    <text evidence="1">The sequence shown here is derived from an EMBL/GenBank/DDBJ whole genome shotgun (WGS) entry which is preliminary data.</text>
</comment>
<keyword evidence="2" id="KW-1185">Reference proteome</keyword>
<name>A0A835H9Y0_9MAGN</name>
<organism evidence="1 2">
    <name type="scientific">Coptis chinensis</name>
    <dbReference type="NCBI Taxonomy" id="261450"/>
    <lineage>
        <taxon>Eukaryota</taxon>
        <taxon>Viridiplantae</taxon>
        <taxon>Streptophyta</taxon>
        <taxon>Embryophyta</taxon>
        <taxon>Tracheophyta</taxon>
        <taxon>Spermatophyta</taxon>
        <taxon>Magnoliopsida</taxon>
        <taxon>Ranunculales</taxon>
        <taxon>Ranunculaceae</taxon>
        <taxon>Coptidoideae</taxon>
        <taxon>Coptis</taxon>
    </lineage>
</organism>